<organism evidence="9 10">
    <name type="scientific">Actinokineospora iranica</name>
    <dbReference type="NCBI Taxonomy" id="1271860"/>
    <lineage>
        <taxon>Bacteria</taxon>
        <taxon>Bacillati</taxon>
        <taxon>Actinomycetota</taxon>
        <taxon>Actinomycetes</taxon>
        <taxon>Pseudonocardiales</taxon>
        <taxon>Pseudonocardiaceae</taxon>
        <taxon>Actinokineospora</taxon>
    </lineage>
</organism>
<proteinExistence type="inferred from homology"/>
<comment type="function">
    <text evidence="6">Catalyzes the oxidation of glucose 6-phosphate to 6-phosphogluconolactone.</text>
</comment>
<dbReference type="PIRSF" id="PIRSF000110">
    <property type="entry name" value="G6PD"/>
    <property type="match status" value="1"/>
</dbReference>
<dbReference type="InterPro" id="IPR022674">
    <property type="entry name" value="G6P_DH_NAD-bd"/>
</dbReference>
<gene>
    <name evidence="6" type="primary">zwf</name>
    <name evidence="9" type="ORF">SAMN05216174_12177</name>
</gene>
<evidence type="ECO:0000256" key="2">
    <source>
        <dbReference type="ARBA" id="ARBA00022526"/>
    </source>
</evidence>
<dbReference type="PANTHER" id="PTHR23429">
    <property type="entry name" value="GLUCOSE-6-PHOSPHATE 1-DEHYDROGENASE G6PD"/>
    <property type="match status" value="1"/>
</dbReference>
<dbReference type="HAMAP" id="MF_00966">
    <property type="entry name" value="G6PD"/>
    <property type="match status" value="1"/>
</dbReference>
<feature type="binding site" evidence="6">
    <location>
        <position position="220"/>
    </location>
    <ligand>
        <name>substrate</name>
    </ligand>
</feature>
<dbReference type="Pfam" id="PF02781">
    <property type="entry name" value="G6PD_C"/>
    <property type="match status" value="1"/>
</dbReference>
<dbReference type="SUPFAM" id="SSF55347">
    <property type="entry name" value="Glyceraldehyde-3-phosphate dehydrogenase-like, C-terminal domain"/>
    <property type="match status" value="1"/>
</dbReference>
<dbReference type="PRINTS" id="PR00079">
    <property type="entry name" value="G6PDHDRGNASE"/>
</dbReference>
<feature type="binding site" evidence="6">
    <location>
        <begin position="83"/>
        <end position="84"/>
    </location>
    <ligand>
        <name>NADP(+)</name>
        <dbReference type="ChEBI" id="CHEBI:58349"/>
    </ligand>
</feature>
<dbReference type="NCBIfam" id="TIGR00871">
    <property type="entry name" value="zwf"/>
    <property type="match status" value="1"/>
</dbReference>
<dbReference type="SUPFAM" id="SSF51735">
    <property type="entry name" value="NAD(P)-binding Rossmann-fold domains"/>
    <property type="match status" value="1"/>
</dbReference>
<dbReference type="STRING" id="1271860.SAMN05216174_12177"/>
<accession>A0A1G6YG73</accession>
<evidence type="ECO:0000313" key="9">
    <source>
        <dbReference type="EMBL" id="SDD89409.1"/>
    </source>
</evidence>
<dbReference type="InterPro" id="IPR022675">
    <property type="entry name" value="G6P_DH_C"/>
</dbReference>
<dbReference type="NCBIfam" id="NF009492">
    <property type="entry name" value="PRK12853.1-3"/>
    <property type="match status" value="1"/>
</dbReference>
<comment type="catalytic activity">
    <reaction evidence="6">
        <text>D-glucose 6-phosphate + NADP(+) = 6-phospho-D-glucono-1,5-lactone + NADPH + H(+)</text>
        <dbReference type="Rhea" id="RHEA:15841"/>
        <dbReference type="ChEBI" id="CHEBI:15378"/>
        <dbReference type="ChEBI" id="CHEBI:57783"/>
        <dbReference type="ChEBI" id="CHEBI:57955"/>
        <dbReference type="ChEBI" id="CHEBI:58349"/>
        <dbReference type="ChEBI" id="CHEBI:61548"/>
        <dbReference type="EC" id="1.1.1.49"/>
    </reaction>
</comment>
<feature type="binding site" evidence="6">
    <location>
        <position position="325"/>
    </location>
    <ligand>
        <name>substrate</name>
    </ligand>
</feature>
<keyword evidence="4 6" id="KW-0560">Oxidoreductase</keyword>
<keyword evidence="2 6" id="KW-0313">Glucose metabolism</keyword>
<comment type="similarity">
    <text evidence="6">Belongs to the glucose-6-phosphate dehydrogenase family.</text>
</comment>
<dbReference type="UniPathway" id="UPA00115">
    <property type="reaction ID" value="UER00408"/>
</dbReference>
<feature type="binding site" evidence="6">
    <location>
        <position position="163"/>
    </location>
    <ligand>
        <name>substrate</name>
    </ligand>
</feature>
<dbReference type="InterPro" id="IPR036291">
    <property type="entry name" value="NAD(P)-bd_dom_sf"/>
</dbReference>
<evidence type="ECO:0000256" key="3">
    <source>
        <dbReference type="ARBA" id="ARBA00022857"/>
    </source>
</evidence>
<evidence type="ECO:0000256" key="6">
    <source>
        <dbReference type="HAMAP-Rule" id="MF_00966"/>
    </source>
</evidence>
<reference evidence="10" key="1">
    <citation type="submission" date="2016-10" db="EMBL/GenBank/DDBJ databases">
        <authorList>
            <person name="Varghese N."/>
            <person name="Submissions S."/>
        </authorList>
    </citation>
    <scope>NUCLEOTIDE SEQUENCE [LARGE SCALE GENOMIC DNA]</scope>
    <source>
        <strain evidence="10">IBRC-M 10403</strain>
    </source>
</reference>
<feature type="active site" description="Proton acceptor" evidence="6">
    <location>
        <position position="225"/>
    </location>
</feature>
<dbReference type="Gene3D" id="3.30.360.10">
    <property type="entry name" value="Dihydrodipicolinate Reductase, domain 2"/>
    <property type="match status" value="1"/>
</dbReference>
<dbReference type="InterPro" id="IPR001282">
    <property type="entry name" value="G6P_DH"/>
</dbReference>
<dbReference type="GO" id="GO:0009051">
    <property type="term" value="P:pentose-phosphate shunt, oxidative branch"/>
    <property type="evidence" value="ECO:0007669"/>
    <property type="project" value="TreeGrafter"/>
</dbReference>
<dbReference type="EMBL" id="FMZZ01000021">
    <property type="protein sequence ID" value="SDD89409.1"/>
    <property type="molecule type" value="Genomic_DNA"/>
</dbReference>
<feature type="binding site" evidence="6">
    <location>
        <position position="42"/>
    </location>
    <ligand>
        <name>NADP(+)</name>
        <dbReference type="ChEBI" id="CHEBI:58349"/>
    </ligand>
</feature>
<keyword evidence="3 6" id="KW-0521">NADP</keyword>
<evidence type="ECO:0000259" key="7">
    <source>
        <dbReference type="Pfam" id="PF00479"/>
    </source>
</evidence>
<feature type="binding site" evidence="6">
    <location>
        <position position="167"/>
    </location>
    <ligand>
        <name>substrate</name>
    </ligand>
</feature>
<protein>
    <recommendedName>
        <fullName evidence="6">Glucose-6-phosphate 1-dehydrogenase</fullName>
        <shortName evidence="6">G6PD</shortName>
        <ecNumber evidence="6">1.1.1.49</ecNumber>
    </recommendedName>
</protein>
<keyword evidence="10" id="KW-1185">Reference proteome</keyword>
<dbReference type="GO" id="GO:0004345">
    <property type="term" value="F:glucose-6-phosphate dehydrogenase activity"/>
    <property type="evidence" value="ECO:0007669"/>
    <property type="project" value="UniProtKB-UniRule"/>
</dbReference>
<evidence type="ECO:0000256" key="4">
    <source>
        <dbReference type="ARBA" id="ARBA00023002"/>
    </source>
</evidence>
<dbReference type="Pfam" id="PF00479">
    <property type="entry name" value="G6PD_N"/>
    <property type="match status" value="1"/>
</dbReference>
<dbReference type="PANTHER" id="PTHR23429:SF0">
    <property type="entry name" value="GLUCOSE-6-PHOSPHATE 1-DEHYDROGENASE"/>
    <property type="match status" value="1"/>
</dbReference>
<dbReference type="GO" id="GO:0006006">
    <property type="term" value="P:glucose metabolic process"/>
    <property type="evidence" value="ECO:0007669"/>
    <property type="project" value="UniProtKB-KW"/>
</dbReference>
<evidence type="ECO:0000256" key="5">
    <source>
        <dbReference type="ARBA" id="ARBA00023277"/>
    </source>
</evidence>
<dbReference type="RefSeq" id="WP_091457126.1">
    <property type="nucleotide sequence ID" value="NZ_FMZZ01000021.1"/>
</dbReference>
<feature type="domain" description="Glucose-6-phosphate dehydrogenase NAD-binding" evidence="7">
    <location>
        <begin position="6"/>
        <end position="172"/>
    </location>
</feature>
<dbReference type="GO" id="GO:0050661">
    <property type="term" value="F:NADP binding"/>
    <property type="evidence" value="ECO:0007669"/>
    <property type="project" value="UniProtKB-UniRule"/>
</dbReference>
<dbReference type="AlphaFoldDB" id="A0A1G6YG73"/>
<sequence length="454" mass="49607">MTTLLIFGAVGDLAGRYLLPALASLAASGNLPPELRVRGAGREDLDRDSFRAHAGEQLDQHAGDVPPDTRDTVLDRLDYVVADVTDPSAVASALRGTTPLRVYLALPPALFEPTVRALAEAGLPRDALVVVEKPFGTDLEGARRLNRLLAEVTDEDHIFRVDHFLAKQTVQNILGLRFANRIFEPVWNARHIESIDITWDETLALEGRASYYDTAGALRDMLQNHLLQLLCLVAMEPPHTLGARDLRERKADVLRAVRTPTAAQTARDTVRARYTAGRAGNRDVVDYTAERGVDPDRGTETFAAMTCWIDNWRWAGVPFRLRSGKALGAARSEIAIRFRDVPHLVFGQGHEPEPNVLRMVLDPDRVELSLNLNGAGDPFDLEPACLGTDLAAQELPAYARLLLDVLDGDTTLSVGGAEAEEAWRIVDPVLATWSTETPPLLEYPAGSSGPSAKT</sequence>
<dbReference type="GO" id="GO:0005829">
    <property type="term" value="C:cytosol"/>
    <property type="evidence" value="ECO:0007669"/>
    <property type="project" value="TreeGrafter"/>
</dbReference>
<evidence type="ECO:0000256" key="1">
    <source>
        <dbReference type="ARBA" id="ARBA00004937"/>
    </source>
</evidence>
<dbReference type="Gene3D" id="3.40.50.720">
    <property type="entry name" value="NAD(P)-binding Rossmann-like Domain"/>
    <property type="match status" value="1"/>
</dbReference>
<feature type="binding site" evidence="6">
    <location>
        <position position="133"/>
    </location>
    <ligand>
        <name>NADP(+)</name>
        <dbReference type="ChEBI" id="CHEBI:58349"/>
    </ligand>
</feature>
<name>A0A1G6YG73_9PSEU</name>
<comment type="pathway">
    <text evidence="1 6">Carbohydrate degradation; pentose phosphate pathway; D-ribulose 5-phosphate from D-glucose 6-phosphate (oxidative stage): step 1/3.</text>
</comment>
<keyword evidence="5 6" id="KW-0119">Carbohydrate metabolism</keyword>
<dbReference type="Proteomes" id="UP000199501">
    <property type="component" value="Unassembled WGS sequence"/>
</dbReference>
<dbReference type="OrthoDB" id="9802739at2"/>
<comment type="caution">
    <text evidence="6">Lacks conserved residue(s) required for the propagation of feature annotation.</text>
</comment>
<evidence type="ECO:0000313" key="10">
    <source>
        <dbReference type="Proteomes" id="UP000199501"/>
    </source>
</evidence>
<evidence type="ECO:0000259" key="8">
    <source>
        <dbReference type="Pfam" id="PF02781"/>
    </source>
</evidence>
<feature type="binding site" evidence="6">
    <location>
        <position position="201"/>
    </location>
    <ligand>
        <name>substrate</name>
    </ligand>
</feature>
<dbReference type="EC" id="1.1.1.49" evidence="6"/>
<feature type="domain" description="Glucose-6-phosphate dehydrogenase C-terminal" evidence="8">
    <location>
        <begin position="176"/>
        <end position="452"/>
    </location>
</feature>